<comment type="caution">
    <text evidence="3">The sequence shown here is derived from an EMBL/GenBank/DDBJ whole genome shotgun (WGS) entry which is preliminary data.</text>
</comment>
<accession>A0AAW0DQ78</accession>
<dbReference type="Pfam" id="PF20151">
    <property type="entry name" value="DUF6533"/>
    <property type="match status" value="1"/>
</dbReference>
<evidence type="ECO:0000256" key="1">
    <source>
        <dbReference type="SAM" id="Phobius"/>
    </source>
</evidence>
<feature type="domain" description="DUF6533" evidence="2">
    <location>
        <begin position="27"/>
        <end position="67"/>
    </location>
</feature>
<protein>
    <recommendedName>
        <fullName evidence="2">DUF6533 domain-containing protein</fullName>
    </recommendedName>
</protein>
<feature type="transmembrane region" description="Helical" evidence="1">
    <location>
        <begin position="56"/>
        <end position="78"/>
    </location>
</feature>
<name>A0AAW0DQ78_9AGAR</name>
<dbReference type="InterPro" id="IPR045340">
    <property type="entry name" value="DUF6533"/>
</dbReference>
<dbReference type="AlphaFoldDB" id="A0AAW0DQ78"/>
<proteinExistence type="predicted"/>
<keyword evidence="4" id="KW-1185">Reference proteome</keyword>
<keyword evidence="1" id="KW-0472">Membrane</keyword>
<evidence type="ECO:0000259" key="2">
    <source>
        <dbReference type="Pfam" id="PF20151"/>
    </source>
</evidence>
<dbReference type="EMBL" id="JAYKXP010000010">
    <property type="protein sequence ID" value="KAK7053230.1"/>
    <property type="molecule type" value="Genomic_DNA"/>
</dbReference>
<evidence type="ECO:0000313" key="3">
    <source>
        <dbReference type="EMBL" id="KAK7053230.1"/>
    </source>
</evidence>
<dbReference type="Proteomes" id="UP001383192">
    <property type="component" value="Unassembled WGS sequence"/>
</dbReference>
<reference evidence="3 4" key="1">
    <citation type="submission" date="2024-01" db="EMBL/GenBank/DDBJ databases">
        <title>A draft genome for a cacao thread blight-causing isolate of Paramarasmius palmivorus.</title>
        <authorList>
            <person name="Baruah I.K."/>
            <person name="Bukari Y."/>
            <person name="Amoako-Attah I."/>
            <person name="Meinhardt L.W."/>
            <person name="Bailey B.A."/>
            <person name="Cohen S.P."/>
        </authorList>
    </citation>
    <scope>NUCLEOTIDE SEQUENCE [LARGE SCALE GENOMIC DNA]</scope>
    <source>
        <strain evidence="3 4">GH-12</strain>
    </source>
</reference>
<sequence length="84" mass="9815">MAGEIVVELNESHVREHYVHSLMQILSTSILFWDHIITLDAEVKYIWLRPKSRSSIMFLAIRYFALASNISVLISSFCRFNAKR</sequence>
<organism evidence="3 4">
    <name type="scientific">Paramarasmius palmivorus</name>
    <dbReference type="NCBI Taxonomy" id="297713"/>
    <lineage>
        <taxon>Eukaryota</taxon>
        <taxon>Fungi</taxon>
        <taxon>Dikarya</taxon>
        <taxon>Basidiomycota</taxon>
        <taxon>Agaricomycotina</taxon>
        <taxon>Agaricomycetes</taxon>
        <taxon>Agaricomycetidae</taxon>
        <taxon>Agaricales</taxon>
        <taxon>Marasmiineae</taxon>
        <taxon>Marasmiaceae</taxon>
        <taxon>Paramarasmius</taxon>
    </lineage>
</organism>
<keyword evidence="1" id="KW-0812">Transmembrane</keyword>
<evidence type="ECO:0000313" key="4">
    <source>
        <dbReference type="Proteomes" id="UP001383192"/>
    </source>
</evidence>
<keyword evidence="1" id="KW-1133">Transmembrane helix</keyword>
<gene>
    <name evidence="3" type="ORF">VNI00_003855</name>
</gene>